<evidence type="ECO:0000256" key="15">
    <source>
        <dbReference type="RuleBase" id="RU004516"/>
    </source>
</evidence>
<dbReference type="Proteomes" id="UP001180087">
    <property type="component" value="Chromosome"/>
</dbReference>
<dbReference type="PIRSF" id="PIRSF006468">
    <property type="entry name" value="BCAT1"/>
    <property type="match status" value="1"/>
</dbReference>
<dbReference type="CDD" id="cd01557">
    <property type="entry name" value="BCAT_beta_family"/>
    <property type="match status" value="1"/>
</dbReference>
<dbReference type="PANTHER" id="PTHR11825">
    <property type="entry name" value="SUBGROUP IIII AMINOTRANSFERASE"/>
    <property type="match status" value="1"/>
</dbReference>
<dbReference type="InterPro" id="IPR043132">
    <property type="entry name" value="BCAT-like_C"/>
</dbReference>
<keyword evidence="7 16" id="KW-0028">Amino-acid biosynthesis</keyword>
<feature type="compositionally biased region" description="Polar residues" evidence="18">
    <location>
        <begin position="1"/>
        <end position="12"/>
    </location>
</feature>
<dbReference type="GO" id="GO:0004084">
    <property type="term" value="F:branched-chain-amino-acid transaminase activity"/>
    <property type="evidence" value="ECO:0007669"/>
    <property type="project" value="UniProtKB-EC"/>
</dbReference>
<evidence type="ECO:0000256" key="16">
    <source>
        <dbReference type="RuleBase" id="RU004517"/>
    </source>
</evidence>
<evidence type="ECO:0000256" key="6">
    <source>
        <dbReference type="ARBA" id="ARBA00022576"/>
    </source>
</evidence>
<protein>
    <recommendedName>
        <fullName evidence="16">Branched-chain-amino-acid aminotransferase</fullName>
        <ecNumber evidence="16">2.6.1.42</ecNumber>
    </recommendedName>
</protein>
<evidence type="ECO:0000256" key="18">
    <source>
        <dbReference type="SAM" id="MobiDB-lite"/>
    </source>
</evidence>
<dbReference type="RefSeq" id="WP_348026771.1">
    <property type="nucleotide sequence ID" value="NZ_CP129113.1"/>
</dbReference>
<evidence type="ECO:0000313" key="20">
    <source>
        <dbReference type="Proteomes" id="UP001180087"/>
    </source>
</evidence>
<dbReference type="InterPro" id="IPR001544">
    <property type="entry name" value="Aminotrans_IV"/>
</dbReference>
<dbReference type="PANTHER" id="PTHR11825:SF44">
    <property type="entry name" value="BRANCHED-CHAIN-AMINO-ACID AMINOTRANSFERASE"/>
    <property type="match status" value="1"/>
</dbReference>
<evidence type="ECO:0000256" key="8">
    <source>
        <dbReference type="ARBA" id="ARBA00022679"/>
    </source>
</evidence>
<name>A0ABY9KTN6_9BACI</name>
<evidence type="ECO:0000256" key="17">
    <source>
        <dbReference type="RuleBase" id="RU004519"/>
    </source>
</evidence>
<accession>A0ABY9KTN6</accession>
<dbReference type="InterPro" id="IPR036038">
    <property type="entry name" value="Aminotransferase-like"/>
</dbReference>
<evidence type="ECO:0000256" key="4">
    <source>
        <dbReference type="ARBA" id="ARBA00005072"/>
    </source>
</evidence>
<comment type="pathway">
    <text evidence="2 17">Amino-acid biosynthesis; L-isoleucine biosynthesis; L-isoleucine from 2-oxobutanoate: step 4/4.</text>
</comment>
<evidence type="ECO:0000256" key="10">
    <source>
        <dbReference type="ARBA" id="ARBA00023304"/>
    </source>
</evidence>
<dbReference type="EMBL" id="CP129113">
    <property type="protein sequence ID" value="WLV24091.1"/>
    <property type="molecule type" value="Genomic_DNA"/>
</dbReference>
<dbReference type="InterPro" id="IPR018300">
    <property type="entry name" value="Aminotrans_IV_CS"/>
</dbReference>
<evidence type="ECO:0000256" key="5">
    <source>
        <dbReference type="ARBA" id="ARBA00009320"/>
    </source>
</evidence>
<evidence type="ECO:0000256" key="3">
    <source>
        <dbReference type="ARBA" id="ARBA00004931"/>
    </source>
</evidence>
<keyword evidence="6 16" id="KW-0032">Aminotransferase</keyword>
<dbReference type="NCBIfam" id="TIGR01123">
    <property type="entry name" value="ilvE_II"/>
    <property type="match status" value="1"/>
</dbReference>
<reference evidence="19" key="1">
    <citation type="submission" date="2023-06" db="EMBL/GenBank/DDBJ databases">
        <title>A Treasure from Seagulls: Isolation and Description of Aciduricobacillus qingdaonensis gen. nov., sp. nov., a Rare Obligately Uric Acid-utilizing Member in the Family Bacillaceae.</title>
        <authorList>
            <person name="Liu W."/>
            <person name="Wang B."/>
        </authorList>
    </citation>
    <scope>NUCLEOTIDE SEQUENCE</scope>
    <source>
        <strain evidence="19">44XB</strain>
    </source>
</reference>
<evidence type="ECO:0000256" key="14">
    <source>
        <dbReference type="RuleBase" id="RU004106"/>
    </source>
</evidence>
<dbReference type="SUPFAM" id="SSF56752">
    <property type="entry name" value="D-aminoacid aminotransferase-like PLP-dependent enzymes"/>
    <property type="match status" value="1"/>
</dbReference>
<comment type="catalytic activity">
    <reaction evidence="12 16">
        <text>L-isoleucine + 2-oxoglutarate = (S)-3-methyl-2-oxopentanoate + L-glutamate</text>
        <dbReference type="Rhea" id="RHEA:24801"/>
        <dbReference type="ChEBI" id="CHEBI:16810"/>
        <dbReference type="ChEBI" id="CHEBI:29985"/>
        <dbReference type="ChEBI" id="CHEBI:35146"/>
        <dbReference type="ChEBI" id="CHEBI:58045"/>
        <dbReference type="EC" id="2.6.1.42"/>
    </reaction>
</comment>
<gene>
    <name evidence="19" type="ORF">QR721_10645</name>
</gene>
<proteinExistence type="inferred from homology"/>
<evidence type="ECO:0000256" key="12">
    <source>
        <dbReference type="ARBA" id="ARBA00048798"/>
    </source>
</evidence>
<dbReference type="Pfam" id="PF01063">
    <property type="entry name" value="Aminotran_4"/>
    <property type="match status" value="1"/>
</dbReference>
<dbReference type="InterPro" id="IPR005786">
    <property type="entry name" value="B_amino_transII"/>
</dbReference>
<evidence type="ECO:0000256" key="1">
    <source>
        <dbReference type="ARBA" id="ARBA00001933"/>
    </source>
</evidence>
<comment type="catalytic activity">
    <reaction evidence="13 16">
        <text>L-leucine + 2-oxoglutarate = 4-methyl-2-oxopentanoate + L-glutamate</text>
        <dbReference type="Rhea" id="RHEA:18321"/>
        <dbReference type="ChEBI" id="CHEBI:16810"/>
        <dbReference type="ChEBI" id="CHEBI:17865"/>
        <dbReference type="ChEBI" id="CHEBI:29985"/>
        <dbReference type="ChEBI" id="CHEBI:57427"/>
        <dbReference type="EC" id="2.6.1.42"/>
    </reaction>
</comment>
<comment type="cofactor">
    <cofactor evidence="1 15">
        <name>pyridoxal 5'-phosphate</name>
        <dbReference type="ChEBI" id="CHEBI:597326"/>
    </cofactor>
</comment>
<dbReference type="PROSITE" id="PS00770">
    <property type="entry name" value="AA_TRANSFER_CLASS_4"/>
    <property type="match status" value="1"/>
</dbReference>
<dbReference type="Gene3D" id="3.30.470.10">
    <property type="match status" value="1"/>
</dbReference>
<keyword evidence="8 16" id="KW-0808">Transferase</keyword>
<keyword evidence="9 15" id="KW-0663">Pyridoxal phosphate</keyword>
<evidence type="ECO:0000256" key="7">
    <source>
        <dbReference type="ARBA" id="ARBA00022605"/>
    </source>
</evidence>
<comment type="catalytic activity">
    <reaction evidence="11 16">
        <text>L-valine + 2-oxoglutarate = 3-methyl-2-oxobutanoate + L-glutamate</text>
        <dbReference type="Rhea" id="RHEA:24813"/>
        <dbReference type="ChEBI" id="CHEBI:11851"/>
        <dbReference type="ChEBI" id="CHEBI:16810"/>
        <dbReference type="ChEBI" id="CHEBI:29985"/>
        <dbReference type="ChEBI" id="CHEBI:57762"/>
        <dbReference type="EC" id="2.6.1.42"/>
    </reaction>
</comment>
<dbReference type="InterPro" id="IPR043131">
    <property type="entry name" value="BCAT-like_N"/>
</dbReference>
<comment type="similarity">
    <text evidence="5 14">Belongs to the class-IV pyridoxal-phosphate-dependent aminotransferase family.</text>
</comment>
<comment type="pathway">
    <text evidence="3 17">Amino-acid biosynthesis; L-valine biosynthesis; L-valine from pyruvate: step 4/4.</text>
</comment>
<organism evidence="19 20">
    <name type="scientific">Aciduricibacillus chroicocephali</name>
    <dbReference type="NCBI Taxonomy" id="3054939"/>
    <lineage>
        <taxon>Bacteria</taxon>
        <taxon>Bacillati</taxon>
        <taxon>Bacillota</taxon>
        <taxon>Bacilli</taxon>
        <taxon>Bacillales</taxon>
        <taxon>Bacillaceae</taxon>
        <taxon>Aciduricibacillus</taxon>
    </lineage>
</organism>
<dbReference type="InterPro" id="IPR033939">
    <property type="entry name" value="BCAT_family"/>
</dbReference>
<dbReference type="Gene3D" id="3.20.10.10">
    <property type="entry name" value="D-amino Acid Aminotransferase, subunit A, domain 2"/>
    <property type="match status" value="1"/>
</dbReference>
<evidence type="ECO:0000313" key="19">
    <source>
        <dbReference type="EMBL" id="WLV24091.1"/>
    </source>
</evidence>
<comment type="pathway">
    <text evidence="4 17">Amino-acid biosynthesis; L-leucine biosynthesis; L-leucine from 3-methyl-2-oxobutanoate: step 4/4.</text>
</comment>
<keyword evidence="20" id="KW-1185">Reference proteome</keyword>
<sequence>MSNQEIKVTLSTSKKEKPKSDQLPFGKYFSDHMFIMDYKPELGWYDPRIVPYGPIELDPAASILHYGQTIFEGMKAYVDKDGGARIFRPEMNVKRLNRSNDRMCIPQVDEDIVLEAVKKIVSIDQDWIPNAPGTALYIRPYVFATEANINVVPSKEYKLMIILSPVGAYFKEGLNPVKIAVEDKYVRAVPGGTGEAKTGGNYAGSFRVQENVAKKGFSQVLWLDGAEHKYIEEVGASNVFFKISGEVVTPALTGSILHGVTRDSVIKLLKHWGVPVTERRISIEELYAASLEGQLEEAFSSGTAAVISPIGQLTWKDKDLVINDNKIGELTQKVYDTLTGIQYGTEEDVFNWVTEIK</sequence>
<dbReference type="NCBIfam" id="NF009897">
    <property type="entry name" value="PRK13357.1"/>
    <property type="match status" value="1"/>
</dbReference>
<feature type="region of interest" description="Disordered" evidence="18">
    <location>
        <begin position="1"/>
        <end position="20"/>
    </location>
</feature>
<evidence type="ECO:0000256" key="2">
    <source>
        <dbReference type="ARBA" id="ARBA00004824"/>
    </source>
</evidence>
<evidence type="ECO:0000256" key="13">
    <source>
        <dbReference type="ARBA" id="ARBA00049229"/>
    </source>
</evidence>
<keyword evidence="10 16" id="KW-0100">Branched-chain amino acid biosynthesis</keyword>
<dbReference type="EC" id="2.6.1.42" evidence="16"/>
<evidence type="ECO:0000256" key="9">
    <source>
        <dbReference type="ARBA" id="ARBA00022898"/>
    </source>
</evidence>
<evidence type="ECO:0000256" key="11">
    <source>
        <dbReference type="ARBA" id="ARBA00048212"/>
    </source>
</evidence>